<gene>
    <name evidence="3" type="ORF">V6242_10040</name>
</gene>
<evidence type="ECO:0000313" key="3">
    <source>
        <dbReference type="EMBL" id="MEL0613487.1"/>
    </source>
</evidence>
<name>A0ABU9G7S0_9GAMM</name>
<dbReference type="PROSITE" id="PS51257">
    <property type="entry name" value="PROKAR_LIPOPROTEIN"/>
    <property type="match status" value="1"/>
</dbReference>
<keyword evidence="4" id="KW-1185">Reference proteome</keyword>
<dbReference type="RefSeq" id="WP_341567262.1">
    <property type="nucleotide sequence ID" value="NZ_JBAKAR010000007.1"/>
</dbReference>
<organism evidence="3 4">
    <name type="scientific">Marinomonas arenicola</name>
    <dbReference type="NCBI Taxonomy" id="569601"/>
    <lineage>
        <taxon>Bacteria</taxon>
        <taxon>Pseudomonadati</taxon>
        <taxon>Pseudomonadota</taxon>
        <taxon>Gammaproteobacteria</taxon>
        <taxon>Oceanospirillales</taxon>
        <taxon>Oceanospirillaceae</taxon>
        <taxon>Marinomonas</taxon>
    </lineage>
</organism>
<dbReference type="InterPro" id="IPR013229">
    <property type="entry name" value="PEGA"/>
</dbReference>
<evidence type="ECO:0000313" key="4">
    <source>
        <dbReference type="Proteomes" id="UP001379949"/>
    </source>
</evidence>
<accession>A0ABU9G7S0</accession>
<proteinExistence type="predicted"/>
<comment type="caution">
    <text evidence="3">The sequence shown here is derived from an EMBL/GenBank/DDBJ whole genome shotgun (WGS) entry which is preliminary data.</text>
</comment>
<reference evidence="3 4" key="1">
    <citation type="submission" date="2024-02" db="EMBL/GenBank/DDBJ databases">
        <title>Bacteria isolated from the canopy kelp, Nereocystis luetkeana.</title>
        <authorList>
            <person name="Pfister C.A."/>
            <person name="Younker I.T."/>
            <person name="Light S.H."/>
        </authorList>
    </citation>
    <scope>NUCLEOTIDE SEQUENCE [LARGE SCALE GENOMIC DNA]</scope>
    <source>
        <strain evidence="3 4">TI.4.07</strain>
    </source>
</reference>
<sequence>MKKIILTTLACVTILLSGCASIISGTNQTLTFTSNVEGVNVYVDGALIGKTPVSVSFKKNKAQTVMFKKKGYETVTRDITKKFDPVALINIFWDLSTTDFITGAVYEYAPNAIYVEMPIKE</sequence>
<dbReference type="Proteomes" id="UP001379949">
    <property type="component" value="Unassembled WGS sequence"/>
</dbReference>
<dbReference type="Pfam" id="PF08308">
    <property type="entry name" value="PEGA"/>
    <property type="match status" value="1"/>
</dbReference>
<evidence type="ECO:0000259" key="2">
    <source>
        <dbReference type="Pfam" id="PF08308"/>
    </source>
</evidence>
<protein>
    <submittedName>
        <fullName evidence="3">PEGA domain-containing protein</fullName>
    </submittedName>
</protein>
<keyword evidence="1" id="KW-0732">Signal</keyword>
<feature type="domain" description="PEGA" evidence="2">
    <location>
        <begin position="29"/>
        <end position="80"/>
    </location>
</feature>
<evidence type="ECO:0000256" key="1">
    <source>
        <dbReference type="SAM" id="SignalP"/>
    </source>
</evidence>
<dbReference type="EMBL" id="JBAKAR010000007">
    <property type="protein sequence ID" value="MEL0613487.1"/>
    <property type="molecule type" value="Genomic_DNA"/>
</dbReference>
<feature type="chain" id="PRO_5047024804" evidence="1">
    <location>
        <begin position="23"/>
        <end position="121"/>
    </location>
</feature>
<feature type="signal peptide" evidence="1">
    <location>
        <begin position="1"/>
        <end position="22"/>
    </location>
</feature>